<feature type="transmembrane region" description="Helical" evidence="8">
    <location>
        <begin position="71"/>
        <end position="93"/>
    </location>
</feature>
<feature type="transmembrane region" description="Helical" evidence="8">
    <location>
        <begin position="231"/>
        <end position="247"/>
    </location>
</feature>
<proteinExistence type="inferred from homology"/>
<keyword evidence="4 8" id="KW-1003">Cell membrane</keyword>
<evidence type="ECO:0000256" key="2">
    <source>
        <dbReference type="ARBA" id="ARBA00009142"/>
    </source>
</evidence>
<accession>A0ABS3L417</accession>
<evidence type="ECO:0000256" key="6">
    <source>
        <dbReference type="ARBA" id="ARBA00022989"/>
    </source>
</evidence>
<evidence type="ECO:0000256" key="7">
    <source>
        <dbReference type="ARBA" id="ARBA00023136"/>
    </source>
</evidence>
<comment type="similarity">
    <text evidence="2 8">Belongs to the 4-toluene sulfonate uptake permease (TSUP) (TC 2.A.102) family.</text>
</comment>
<protein>
    <recommendedName>
        <fullName evidence="8">Probable membrane transporter protein</fullName>
    </recommendedName>
</protein>
<reference evidence="9 10" key="1">
    <citation type="submission" date="2021-03" db="EMBL/GenBank/DDBJ databases">
        <title>Staphylococci and Mammaliicocci in bats.</title>
        <authorList>
            <person name="Fountain K."/>
        </authorList>
    </citation>
    <scope>NUCLEOTIDE SEQUENCE [LARGE SCALE GENOMIC DNA]</scope>
    <source>
        <strain evidence="9 10">18_1_E_SW</strain>
    </source>
</reference>
<organism evidence="9 10">
    <name type="scientific">Staphylococcus nepalensis</name>
    <dbReference type="NCBI Taxonomy" id="214473"/>
    <lineage>
        <taxon>Bacteria</taxon>
        <taxon>Bacillati</taxon>
        <taxon>Bacillota</taxon>
        <taxon>Bacilli</taxon>
        <taxon>Bacillales</taxon>
        <taxon>Staphylococcaceae</taxon>
        <taxon>Staphylococcus</taxon>
    </lineage>
</organism>
<keyword evidence="6 8" id="KW-1133">Transmembrane helix</keyword>
<feature type="transmembrane region" description="Helical" evidence="8">
    <location>
        <begin position="44"/>
        <end position="64"/>
    </location>
</feature>
<comment type="subcellular location">
    <subcellularLocation>
        <location evidence="1 8">Cell membrane</location>
        <topology evidence="1 8">Multi-pass membrane protein</topology>
    </subcellularLocation>
</comment>
<feature type="transmembrane region" description="Helical" evidence="8">
    <location>
        <begin position="132"/>
        <end position="153"/>
    </location>
</feature>
<evidence type="ECO:0000313" key="10">
    <source>
        <dbReference type="Proteomes" id="UP000664081"/>
    </source>
</evidence>
<evidence type="ECO:0000256" key="5">
    <source>
        <dbReference type="ARBA" id="ARBA00022692"/>
    </source>
</evidence>
<evidence type="ECO:0000256" key="1">
    <source>
        <dbReference type="ARBA" id="ARBA00004651"/>
    </source>
</evidence>
<evidence type="ECO:0000313" key="9">
    <source>
        <dbReference type="EMBL" id="MBO1228305.1"/>
    </source>
</evidence>
<dbReference type="PANTHER" id="PTHR30269">
    <property type="entry name" value="TRANSMEMBRANE PROTEIN YFCA"/>
    <property type="match status" value="1"/>
</dbReference>
<dbReference type="InterPro" id="IPR052017">
    <property type="entry name" value="TSUP"/>
</dbReference>
<dbReference type="Proteomes" id="UP000664081">
    <property type="component" value="Unassembled WGS sequence"/>
</dbReference>
<evidence type="ECO:0000256" key="4">
    <source>
        <dbReference type="ARBA" id="ARBA00022475"/>
    </source>
</evidence>
<keyword evidence="3" id="KW-0813">Transport</keyword>
<keyword evidence="5 8" id="KW-0812">Transmembrane</keyword>
<dbReference type="EMBL" id="JAFNLT010000015">
    <property type="protein sequence ID" value="MBO1228305.1"/>
    <property type="molecule type" value="Genomic_DNA"/>
</dbReference>
<keyword evidence="7 8" id="KW-0472">Membrane</keyword>
<name>A0ABS3L417_9STAP</name>
<comment type="caution">
    <text evidence="9">The sequence shown here is derived from an EMBL/GenBank/DDBJ whole genome shotgun (WGS) entry which is preliminary data.</text>
</comment>
<feature type="transmembrane region" description="Helical" evidence="8">
    <location>
        <begin position="99"/>
        <end position="120"/>
    </location>
</feature>
<dbReference type="Pfam" id="PF01925">
    <property type="entry name" value="TauE"/>
    <property type="match status" value="1"/>
</dbReference>
<sequence length="248" mass="27568">MDFFIVFVLIAIFLGGLVRSYFGFGEALISMPLLAIIGLDTHTAISTIGLAGLFVASLNIFYDFKTIKYKVLCKMLIGSLLGIPIGIWCLRHFEAGNVQFMLGIFLILYGIYALARTLYFKNYAHIILKSKIWAFITGIVSGMLGSLYNSHGVPVVIYGTMTRWGIKAFKSTVQAHFLITAIFVVIGQITGGIWTSQTLSLFLLSIPCLIISVMIGKYLSHVTTPHNFEKWIYVFLVLLGILMLFVVS</sequence>
<dbReference type="RefSeq" id="WP_207572823.1">
    <property type="nucleotide sequence ID" value="NZ_CP149856.1"/>
</dbReference>
<dbReference type="PANTHER" id="PTHR30269:SF37">
    <property type="entry name" value="MEMBRANE TRANSPORTER PROTEIN"/>
    <property type="match status" value="1"/>
</dbReference>
<evidence type="ECO:0000256" key="3">
    <source>
        <dbReference type="ARBA" id="ARBA00022448"/>
    </source>
</evidence>
<keyword evidence="10" id="KW-1185">Reference proteome</keyword>
<gene>
    <name evidence="9" type="ORF">J3T88_13480</name>
</gene>
<feature type="transmembrane region" description="Helical" evidence="8">
    <location>
        <begin position="201"/>
        <end position="219"/>
    </location>
</feature>
<feature type="transmembrane region" description="Helical" evidence="8">
    <location>
        <begin position="173"/>
        <end position="194"/>
    </location>
</feature>
<evidence type="ECO:0000256" key="8">
    <source>
        <dbReference type="RuleBase" id="RU363041"/>
    </source>
</evidence>
<dbReference type="InterPro" id="IPR002781">
    <property type="entry name" value="TM_pro_TauE-like"/>
</dbReference>